<evidence type="ECO:0000313" key="2">
    <source>
        <dbReference type="Proteomes" id="UP001107961"/>
    </source>
</evidence>
<gene>
    <name evidence="1" type="ORF">LZG35_05315</name>
</gene>
<proteinExistence type="predicted"/>
<evidence type="ECO:0000313" key="1">
    <source>
        <dbReference type="EMBL" id="MCE7508047.1"/>
    </source>
</evidence>
<dbReference type="AlphaFoldDB" id="A0A9Q3W582"/>
<dbReference type="KEGG" id="axe:P40_20520"/>
<dbReference type="Proteomes" id="UP001107961">
    <property type="component" value="Unassembled WGS sequence"/>
</dbReference>
<name>A0A9Q3W582_9GAMM</name>
<keyword evidence="2" id="KW-1185">Reference proteome</keyword>
<dbReference type="Gene3D" id="3.10.129.10">
    <property type="entry name" value="Hotdog Thioesterase"/>
    <property type="match status" value="2"/>
</dbReference>
<organism evidence="1 2">
    <name type="scientific">Alloalcanivorax xenomutans</name>
    <dbReference type="NCBI Taxonomy" id="1094342"/>
    <lineage>
        <taxon>Bacteria</taxon>
        <taxon>Pseudomonadati</taxon>
        <taxon>Pseudomonadota</taxon>
        <taxon>Gammaproteobacteria</taxon>
        <taxon>Oceanospirillales</taxon>
        <taxon>Alcanivoracaceae</taxon>
        <taxon>Alloalcanivorax</taxon>
    </lineage>
</organism>
<dbReference type="SUPFAM" id="SSF54637">
    <property type="entry name" value="Thioesterase/thiol ester dehydrase-isomerase"/>
    <property type="match status" value="2"/>
</dbReference>
<sequence>MKTQPWQRDPEAYDFQFTITPLFFHLDVERHVNNVAVQSFHTEGRLRYLMNVSGADGIWCSDQVLLRPRRTVTQFLEETHYLTDVQCAVKLVAVDKDSCRFVIALFQNGECTSVQDCLMGAWRDGQWQPLPASLFDTLSARLGEVPELAPWPDFEAGPEADQGYPCRTPLEPRFIDQDTDRRLGELTIARYLEQSRVSSLDAMRLPGLGLLVARIDIHYLDWPAPLHSASLATGIAGFGNSSFRVHSGARVNDVLVGVCESVMVLMNREQRRPTPIDAAMRDAMAGSLVAG</sequence>
<dbReference type="RefSeq" id="WP_022994745.1">
    <property type="nucleotide sequence ID" value="NZ_CBDDTQ010000003.1"/>
</dbReference>
<reference evidence="1" key="1">
    <citation type="submission" date="2022-01" db="EMBL/GenBank/DDBJ databases">
        <authorList>
            <person name="Karlyshev A.V."/>
            <person name="Jaspars M."/>
        </authorList>
    </citation>
    <scope>NUCLEOTIDE SEQUENCE</scope>
    <source>
        <strain evidence="1">AGSA3-2</strain>
    </source>
</reference>
<dbReference type="EMBL" id="JAJVKT010000005">
    <property type="protein sequence ID" value="MCE7508047.1"/>
    <property type="molecule type" value="Genomic_DNA"/>
</dbReference>
<accession>A0A9Q3W582</accession>
<protein>
    <recommendedName>
        <fullName evidence="3">Thioesterase</fullName>
    </recommendedName>
</protein>
<dbReference type="InterPro" id="IPR029069">
    <property type="entry name" value="HotDog_dom_sf"/>
</dbReference>
<comment type="caution">
    <text evidence="1">The sequence shown here is derived from an EMBL/GenBank/DDBJ whole genome shotgun (WGS) entry which is preliminary data.</text>
</comment>
<evidence type="ECO:0008006" key="3">
    <source>
        <dbReference type="Google" id="ProtNLM"/>
    </source>
</evidence>